<evidence type="ECO:0000313" key="2">
    <source>
        <dbReference type="Proteomes" id="UP001596266"/>
    </source>
</evidence>
<reference evidence="2" key="1">
    <citation type="journal article" date="2019" name="Int. J. Syst. Evol. Microbiol.">
        <title>The Global Catalogue of Microorganisms (GCM) 10K type strain sequencing project: providing services to taxonomists for standard genome sequencing and annotation.</title>
        <authorList>
            <consortium name="The Broad Institute Genomics Platform"/>
            <consortium name="The Broad Institute Genome Sequencing Center for Infectious Disease"/>
            <person name="Wu L."/>
            <person name="Ma J."/>
        </authorList>
    </citation>
    <scope>NUCLEOTIDE SEQUENCE [LARGE SCALE GENOMIC DNA]</scope>
    <source>
        <strain evidence="2">CGMCC 1.15277</strain>
    </source>
</reference>
<gene>
    <name evidence="1" type="ORF">ACFP57_01120</name>
</gene>
<accession>A0ABW1X070</accession>
<comment type="caution">
    <text evidence="1">The sequence shown here is derived from an EMBL/GenBank/DDBJ whole genome shotgun (WGS) entry which is preliminary data.</text>
</comment>
<dbReference type="RefSeq" id="WP_343886338.1">
    <property type="nucleotide sequence ID" value="NZ_BAAAKI010000014.1"/>
</dbReference>
<proteinExistence type="predicted"/>
<organism evidence="1 2">
    <name type="scientific">Luteococcus sanguinis</name>
    <dbReference type="NCBI Taxonomy" id="174038"/>
    <lineage>
        <taxon>Bacteria</taxon>
        <taxon>Bacillati</taxon>
        <taxon>Actinomycetota</taxon>
        <taxon>Actinomycetes</taxon>
        <taxon>Propionibacteriales</taxon>
        <taxon>Propionibacteriaceae</taxon>
        <taxon>Luteococcus</taxon>
    </lineage>
</organism>
<name>A0ABW1X070_9ACTN</name>
<evidence type="ECO:0000313" key="1">
    <source>
        <dbReference type="EMBL" id="MFC6395597.1"/>
    </source>
</evidence>
<keyword evidence="2" id="KW-1185">Reference proteome</keyword>
<dbReference type="Proteomes" id="UP001596266">
    <property type="component" value="Unassembled WGS sequence"/>
</dbReference>
<protein>
    <submittedName>
        <fullName evidence="1">Uncharacterized protein</fullName>
    </submittedName>
</protein>
<sequence>MGELRMWAIDVETVRQLTPASPMLAGRLRSIAAQNFRVPEVEGRSVGLLSKLGPLVRTPHHAPRLPPGMPSHNDVEHLVAGRFVTPDQLPKAWTILTVWLDDLAWGGARISIDNLDENELDLARAGLPAEYGIRRLLSRDAELRVRPLQGTKVGHATHEHVCATADQLAAIVDTVEHRSSVVAGQVFDHLRRYRGWAAEARAVGRPDPDLFAVLS</sequence>
<dbReference type="EMBL" id="JBHSUA010000006">
    <property type="protein sequence ID" value="MFC6395597.1"/>
    <property type="molecule type" value="Genomic_DNA"/>
</dbReference>